<evidence type="ECO:0000313" key="4">
    <source>
        <dbReference type="EMBL" id="GAB14338.1"/>
    </source>
</evidence>
<dbReference type="Proteomes" id="UP000003828">
    <property type="component" value="Unassembled WGS sequence"/>
</dbReference>
<feature type="region of interest" description="Disordered" evidence="3">
    <location>
        <begin position="168"/>
        <end position="191"/>
    </location>
</feature>
<dbReference type="InterPro" id="IPR011004">
    <property type="entry name" value="Trimer_LpxA-like_sf"/>
</dbReference>
<organism evidence="4 5">
    <name type="scientific">Arthrobacter globiformis (strain ATCC 8010 / DSM 20124 / JCM 1332 / NBRC 12137 / NCIMB 8907 / NRRL B-2979 / 168)</name>
    <dbReference type="NCBI Taxonomy" id="1077972"/>
    <lineage>
        <taxon>Bacteria</taxon>
        <taxon>Bacillati</taxon>
        <taxon>Actinomycetota</taxon>
        <taxon>Actinomycetes</taxon>
        <taxon>Micrococcales</taxon>
        <taxon>Micrococcaceae</taxon>
        <taxon>Arthrobacter</taxon>
    </lineage>
</organism>
<evidence type="ECO:0000256" key="1">
    <source>
        <dbReference type="ARBA" id="ARBA00022679"/>
    </source>
</evidence>
<dbReference type="Gene3D" id="2.160.10.10">
    <property type="entry name" value="Hexapeptide repeat proteins"/>
    <property type="match status" value="1"/>
</dbReference>
<keyword evidence="5" id="KW-1185">Reference proteome</keyword>
<dbReference type="EMBL" id="BAEG01000064">
    <property type="protein sequence ID" value="GAB14338.1"/>
    <property type="molecule type" value="Genomic_DNA"/>
</dbReference>
<dbReference type="STRING" id="1077972.ARGLB_064_01010"/>
<keyword evidence="2" id="KW-0677">Repeat</keyword>
<evidence type="ECO:0000256" key="3">
    <source>
        <dbReference type="SAM" id="MobiDB-lite"/>
    </source>
</evidence>
<dbReference type="SUPFAM" id="SSF51161">
    <property type="entry name" value="Trimeric LpxA-like enzymes"/>
    <property type="match status" value="1"/>
</dbReference>
<dbReference type="PANTHER" id="PTHR43300">
    <property type="entry name" value="ACETYLTRANSFERASE"/>
    <property type="match status" value="1"/>
</dbReference>
<keyword evidence="1 4" id="KW-0808">Transferase</keyword>
<dbReference type="GO" id="GO:0016740">
    <property type="term" value="F:transferase activity"/>
    <property type="evidence" value="ECO:0007669"/>
    <property type="project" value="UniProtKB-KW"/>
</dbReference>
<dbReference type="InterPro" id="IPR050179">
    <property type="entry name" value="Trans_hexapeptide_repeat"/>
</dbReference>
<dbReference type="InterPro" id="IPR018357">
    <property type="entry name" value="Hexapep_transf_CS"/>
</dbReference>
<dbReference type="InterPro" id="IPR001451">
    <property type="entry name" value="Hexapep"/>
</dbReference>
<protein>
    <submittedName>
        <fullName evidence="4">Putative acetyltransferase</fullName>
    </submittedName>
</protein>
<sequence length="191" mass="20658">MDNETRSMIPSWMYGAIRSLMRRISVHGNVVVGKNFRVGRGAIVGAPHELRIGNDVAIGPRSVVQVNGSIGDYVLIGMHVQIIGREDHEISEIGIPMTFATWVGNRRARPRDVVDIGRDVWIGASSIILGGVSIGEGSVIGAGAVVTRDVPSYSIVVGNPARVVGRRFKDEKERSSHGQLLTELSGQRHTD</sequence>
<name>H0QND7_ARTG1</name>
<dbReference type="Pfam" id="PF00132">
    <property type="entry name" value="Hexapep"/>
    <property type="match status" value="1"/>
</dbReference>
<accession>H0QND7</accession>
<gene>
    <name evidence="4" type="ORF">ARGLB_064_01010</name>
</gene>
<evidence type="ECO:0000313" key="5">
    <source>
        <dbReference type="Proteomes" id="UP000003828"/>
    </source>
</evidence>
<dbReference type="RefSeq" id="WP_003802668.1">
    <property type="nucleotide sequence ID" value="NZ_BAEG01000064.1"/>
</dbReference>
<dbReference type="PANTHER" id="PTHR43300:SF11">
    <property type="entry name" value="ACETYLTRANSFERASE RV3034C-RELATED"/>
    <property type="match status" value="1"/>
</dbReference>
<evidence type="ECO:0000256" key="2">
    <source>
        <dbReference type="ARBA" id="ARBA00022737"/>
    </source>
</evidence>
<dbReference type="PROSITE" id="PS00101">
    <property type="entry name" value="HEXAPEP_TRANSFERASES"/>
    <property type="match status" value="1"/>
</dbReference>
<proteinExistence type="predicted"/>
<dbReference type="eggNOG" id="COG0110">
    <property type="taxonomic scope" value="Bacteria"/>
</dbReference>
<comment type="caution">
    <text evidence="4">The sequence shown here is derived from an EMBL/GenBank/DDBJ whole genome shotgun (WGS) entry which is preliminary data.</text>
</comment>
<reference evidence="4 5" key="1">
    <citation type="submission" date="2011-12" db="EMBL/GenBank/DDBJ databases">
        <title>Whole genome shotgun sequence of Arthrobacter globiformis NBRC 12137.</title>
        <authorList>
            <person name="Miyazawa S."/>
            <person name="Hosoyama A."/>
            <person name="Tsuchikane K."/>
            <person name="Katsumata H."/>
            <person name="Yamazaki S."/>
            <person name="Fujita N."/>
        </authorList>
    </citation>
    <scope>NUCLEOTIDE SEQUENCE [LARGE SCALE GENOMIC DNA]</scope>
    <source>
        <strain evidence="4 5">NBRC 12137</strain>
    </source>
</reference>
<dbReference type="AlphaFoldDB" id="H0QND7"/>